<accession>A0A095ZF01</accession>
<protein>
    <submittedName>
        <fullName evidence="1">DNA methylase</fullName>
    </submittedName>
</protein>
<evidence type="ECO:0000313" key="2">
    <source>
        <dbReference type="Proteomes" id="UP000029556"/>
    </source>
</evidence>
<dbReference type="Proteomes" id="UP000029556">
    <property type="component" value="Unassembled WGS sequence"/>
</dbReference>
<proteinExistence type="predicted"/>
<dbReference type="InterPro" id="IPR036086">
    <property type="entry name" value="ParB/Sulfiredoxin_sf"/>
</dbReference>
<dbReference type="GO" id="GO:0032259">
    <property type="term" value="P:methylation"/>
    <property type="evidence" value="ECO:0007669"/>
    <property type="project" value="UniProtKB-KW"/>
</dbReference>
<dbReference type="SUPFAM" id="SSF110849">
    <property type="entry name" value="ParB/Sulfiredoxin"/>
    <property type="match status" value="1"/>
</dbReference>
<keyword evidence="1" id="KW-0489">Methyltransferase</keyword>
<name>A0A095ZF01_9BACT</name>
<dbReference type="AlphaFoldDB" id="A0A095ZF01"/>
<gene>
    <name evidence="1" type="ORF">HMPREF2137_12570</name>
</gene>
<keyword evidence="1" id="KW-0808">Transferase</keyword>
<dbReference type="Gene3D" id="3.90.1530.10">
    <property type="entry name" value="Conserved hypothetical protein from pyrococcus furiosus pfu- 392566-001, ParB domain"/>
    <property type="match status" value="1"/>
</dbReference>
<comment type="caution">
    <text evidence="1">The sequence shown here is derived from an EMBL/GenBank/DDBJ whole genome shotgun (WGS) entry which is preliminary data.</text>
</comment>
<dbReference type="GO" id="GO:0008168">
    <property type="term" value="F:methyltransferase activity"/>
    <property type="evidence" value="ECO:0007669"/>
    <property type="project" value="UniProtKB-KW"/>
</dbReference>
<organism evidence="1 2">
    <name type="scientific">Hoylesella buccalis DNF00853</name>
    <dbReference type="NCBI Taxonomy" id="1401074"/>
    <lineage>
        <taxon>Bacteria</taxon>
        <taxon>Pseudomonadati</taxon>
        <taxon>Bacteroidota</taxon>
        <taxon>Bacteroidia</taxon>
        <taxon>Bacteroidales</taxon>
        <taxon>Prevotellaceae</taxon>
        <taxon>Hoylesella</taxon>
    </lineage>
</organism>
<evidence type="ECO:0000313" key="1">
    <source>
        <dbReference type="EMBL" id="KGF32956.1"/>
    </source>
</evidence>
<reference evidence="1 2" key="1">
    <citation type="submission" date="2014-07" db="EMBL/GenBank/DDBJ databases">
        <authorList>
            <person name="McCorrison J."/>
            <person name="Sanka R."/>
            <person name="Torralba M."/>
            <person name="Gillis M."/>
            <person name="Haft D.H."/>
            <person name="Methe B."/>
            <person name="Sutton G."/>
            <person name="Nelson K.E."/>
        </authorList>
    </citation>
    <scope>NUCLEOTIDE SEQUENCE [LARGE SCALE GENOMIC DNA]</scope>
    <source>
        <strain evidence="1 2">DNF00853</strain>
    </source>
</reference>
<sequence>MDNKYFTSVSVELKRSQIKLHDKNPRTIPPENRKALKRGIKKFGMVGGIVVNKRTGYTLVSGHQRLSVMDELQKYNSDTKENDYIIRVDLIDVEEKEEKELLILLNNPSAQGEWNYDALRELIPDIDYKDAGLTEQDLDIIGVDFHFQTDEESNIAGELDDLMEPVREEHQADLTQRQAEKAEKVARMKQVKQEVKEAATKAAANMDAYLMLSFDTWEAKAEFCEKFGFDPDEKFLKGEVFEEKIETLLTE</sequence>
<dbReference type="EMBL" id="JRNN01000096">
    <property type="protein sequence ID" value="KGF32956.1"/>
    <property type="molecule type" value="Genomic_DNA"/>
</dbReference>
<dbReference type="RefSeq" id="WP_036875042.1">
    <property type="nucleotide sequence ID" value="NZ_JRNN01000096.1"/>
</dbReference>
<dbReference type="OrthoDB" id="1007248at2"/>